<feature type="region of interest" description="Disordered" evidence="1">
    <location>
        <begin position="1"/>
        <end position="38"/>
    </location>
</feature>
<name>A0A514CVP8_9CAUD</name>
<evidence type="ECO:0000256" key="1">
    <source>
        <dbReference type="SAM" id="MobiDB-lite"/>
    </source>
</evidence>
<keyword evidence="3" id="KW-1185">Reference proteome</keyword>
<evidence type="ECO:0000313" key="3">
    <source>
        <dbReference type="Proteomes" id="UP000319935"/>
    </source>
</evidence>
<sequence length="1281" mass="137580">MTTDQDNVNIDPRIYGGLPVTAQPASVSGTPAAQATGTDPVRAQLPEDTISGQAAAEGAAAMDEANRPRATSWEGIKAAAREWTTTHIIDSLKAPSFTPEAGFNAADALRFTATPFDLESERFLLKAKSQEEFNYKVQTLQDQFKNRQMIGDNPVLGGVVGMFDPVYFGIDVVSLGAGRLVSAGRAGRVVAGITAATGSVGANMIENEQVPVSTTEIVTNALINGALTSFAFRGGKLERTAPDFPAAELEAAAHKLQPEAAKAPTMKWAQKFDDAGEPVMVNGKPVYTRVPDEAVARSTVEAAAAKAVADDATVISAMAASVRRPETWTAPSGRVYKTAGADSIINEARISPDPMVNELAQVLSERAGPVLADVQVVKVSAEDLKHLGGREGYHADSHRIVLTEGSKAGVQLHELAHAATVSKIKYGQLNPTSATGAIVQDLDEIRKLAATQAKGDLSKYLTSNTEEFVAGLFSGNTEFAQLLAGMKDPGGMTSLFSRAVDAVRRALGFSTTESNALLRAMRLTDDLMAQALPKTDSGVYHAPQALVGKHVESMAAKVGDKLQWNLHNSLAKFDPDAANRLVDSPLDLSRNSADSYRVAIRNELTHLQRSYEDGLVELMAERGAGIRQRVFTPGKAVEVQKQIEKEVAIEMYARDDAARSGVRAAAPADPRIAKLADSLDRISEAALAEMKTSRVAGADVVQGRAGYFSRRWDSAKLDAITNDLMKFGRSKEAAQGEVTDWVIRSLQSANGWTHELASDVGRALIDRTIRKGEFSDAAFRSHVGNEALAEVRDILKGSGVRGDRLQRAMDVLAGKVDEAGKQPFLKHRVDLDLNMPLRMPDGTTRGFADILDTNISNITDRYLDTVAGQSALARVGLDSPTAIGEFRTNFVNKVPHNQRAEAVDLLDNTLNYLQGFPTGAEYSAGMRKLQAVTQMVGLASSGLWQVTEYATAMGKYGLMKAGKYALANMPGFRDLFPAVKADKAMAESLSNVLARQSFNDVRLRPFIQRMDDNFEFNLSDQAMLGLSQAKQLVPYLNAMKYIHHHQSQMVANLVTDTLVRGVKGDAKAVKSLAQYGLEPGILAQARKDIDLHGIDTGKWSDETWRNLRPGLARMMDESVLKNRAGDIPAFAQFSPIGKFLFTFRSFVLGAHNKLLAGGLSRNGFMGVGLVAMYQFPLALAAVGADSAIKGKADDMSPEKLASKAVSQMGIMGLFSEVWGVVSGQKQQFGTPGLLAVDRAMGFAGHVSQGNWGQAGNDLINTVPLLPLIPGIKAMGESLKEQ</sequence>
<accession>A0A514CVP8</accession>
<protein>
    <recommendedName>
        <fullName evidence="4">Internal core protein</fullName>
    </recommendedName>
</protein>
<dbReference type="Proteomes" id="UP000319935">
    <property type="component" value="Segment"/>
</dbReference>
<feature type="compositionally biased region" description="Polar residues" evidence="1">
    <location>
        <begin position="23"/>
        <end position="37"/>
    </location>
</feature>
<organism evidence="2 3">
    <name type="scientific">Achromobacter phage vB_AxyP_19-32_Axy21</name>
    <dbReference type="NCBI Taxonomy" id="2591045"/>
    <lineage>
        <taxon>Viruses</taxon>
        <taxon>Duplodnaviria</taxon>
        <taxon>Heunggongvirae</taxon>
        <taxon>Uroviricota</taxon>
        <taxon>Caudoviricetes</taxon>
        <taxon>Autographivirales</taxon>
        <taxon>Autoscriptoviridae</taxon>
        <taxon>Axyvirus</taxon>
        <taxon>Axyvirus 1932Axy21</taxon>
    </lineage>
</organism>
<evidence type="ECO:0000313" key="2">
    <source>
        <dbReference type="EMBL" id="QDH84543.1"/>
    </source>
</evidence>
<dbReference type="EMBL" id="MK962638">
    <property type="protein sequence ID" value="QDH84543.1"/>
    <property type="molecule type" value="Genomic_DNA"/>
</dbReference>
<gene>
    <name evidence="2" type="ORF">Axy21_040</name>
</gene>
<evidence type="ECO:0008006" key="4">
    <source>
        <dbReference type="Google" id="ProtNLM"/>
    </source>
</evidence>
<reference evidence="2 3" key="1">
    <citation type="submission" date="2019-05" db="EMBL/GenBank/DDBJ databases">
        <title>Complete genome sequence of sixteen phages from Abidjan, cote d'Ivoire, isolated on a single strain of Achromobacter xylosoxidans.</title>
        <authorList>
            <person name="Essoh C."/>
            <person name="Vernadet J.-P."/>
            <person name="Vergnaud G."/>
            <person name="Pourcel C."/>
        </authorList>
    </citation>
    <scope>NUCLEOTIDE SEQUENCE [LARGE SCALE GENOMIC DNA]</scope>
</reference>
<proteinExistence type="predicted"/>